<dbReference type="AlphaFoldDB" id="A0A934U083"/>
<evidence type="ECO:0008006" key="3">
    <source>
        <dbReference type="Google" id="ProtNLM"/>
    </source>
</evidence>
<dbReference type="RefSeq" id="WP_199701590.1">
    <property type="nucleotide sequence ID" value="NZ_JAEMNV010000001.1"/>
</dbReference>
<accession>A0A934U083</accession>
<dbReference type="InterPro" id="IPR011335">
    <property type="entry name" value="Restrct_endonuc-II-like"/>
</dbReference>
<sequence length="288" mass="32094">MGTYDRPFRGSLALALGELTAHQLRCDFVRVYRDVYVRKRIELTAHMRAHAAAVYSGENSILAGRSAAALHGTKWIDANEPAEVIRHDNFHAPKGLIVRQYSIHPDEIVTIHGRRVTTPARTAFDLGRTLQAPRAIEIVDALCNATQLQPHEVAGLAERHPGARGIVGVRSILGLVDGGAESPPETRTRLAIVDAGLPRPETQLVITDDAGFFVARADLGWRRWKVLVEYEGDGHWSDPRQKQRDLERYPRLEELGWRIVRVGSALLSRREELIRRISAKLRAAGAPL</sequence>
<protein>
    <recommendedName>
        <fullName evidence="3">DUF559 domain-containing protein</fullName>
    </recommendedName>
</protein>
<dbReference type="Proteomes" id="UP000655868">
    <property type="component" value="Unassembled WGS sequence"/>
</dbReference>
<dbReference type="EMBL" id="JAEMNV010000001">
    <property type="protein sequence ID" value="MBJ8337724.1"/>
    <property type="molecule type" value="Genomic_DNA"/>
</dbReference>
<keyword evidence="2" id="KW-1185">Reference proteome</keyword>
<organism evidence="1 2">
    <name type="scientific">Antrihabitans stalagmiti</name>
    <dbReference type="NCBI Taxonomy" id="2799499"/>
    <lineage>
        <taxon>Bacteria</taxon>
        <taxon>Bacillati</taxon>
        <taxon>Actinomycetota</taxon>
        <taxon>Actinomycetes</taxon>
        <taxon>Mycobacteriales</taxon>
        <taxon>Nocardiaceae</taxon>
        <taxon>Antrihabitans</taxon>
    </lineage>
</organism>
<dbReference type="Gene3D" id="3.40.960.10">
    <property type="entry name" value="VSR Endonuclease"/>
    <property type="match status" value="1"/>
</dbReference>
<gene>
    <name evidence="1" type="ORF">JGU71_02385</name>
</gene>
<evidence type="ECO:0000313" key="1">
    <source>
        <dbReference type="EMBL" id="MBJ8337724.1"/>
    </source>
</evidence>
<proteinExistence type="predicted"/>
<reference evidence="1" key="1">
    <citation type="submission" date="2020-12" db="EMBL/GenBank/DDBJ databases">
        <title>Antrihabitans popcorni sp. nov. and Antrihabitans auranticaus sp. nov., isolated from a larva cave.</title>
        <authorList>
            <person name="Lee S.D."/>
            <person name="Kim I.S."/>
        </authorList>
    </citation>
    <scope>NUCLEOTIDE SEQUENCE</scope>
    <source>
        <strain evidence="1">YC3-6</strain>
    </source>
</reference>
<comment type="caution">
    <text evidence="1">The sequence shown here is derived from an EMBL/GenBank/DDBJ whole genome shotgun (WGS) entry which is preliminary data.</text>
</comment>
<dbReference type="SUPFAM" id="SSF52980">
    <property type="entry name" value="Restriction endonuclease-like"/>
    <property type="match status" value="1"/>
</dbReference>
<name>A0A934U083_9NOCA</name>
<evidence type="ECO:0000313" key="2">
    <source>
        <dbReference type="Proteomes" id="UP000655868"/>
    </source>
</evidence>